<dbReference type="KEGG" id="gso:PH603_09880"/>
<dbReference type="EC" id="2.7.1.30" evidence="3"/>
<dbReference type="Pfam" id="PF02782">
    <property type="entry name" value="FGGY_C"/>
    <property type="match status" value="1"/>
</dbReference>
<name>A0AAE9XT88_9PROT</name>
<dbReference type="Gene3D" id="3.30.420.40">
    <property type="match status" value="2"/>
</dbReference>
<evidence type="ECO:0000256" key="8">
    <source>
        <dbReference type="ARBA" id="ARBA00022840"/>
    </source>
</evidence>
<dbReference type="InterPro" id="IPR043129">
    <property type="entry name" value="ATPase_NBD"/>
</dbReference>
<dbReference type="InterPro" id="IPR018483">
    <property type="entry name" value="Carb_kinase_FGGY_CS"/>
</dbReference>
<proteinExistence type="inferred from homology"/>
<keyword evidence="7" id="KW-0319">Glycerol metabolism</keyword>
<evidence type="ECO:0000256" key="3">
    <source>
        <dbReference type="ARBA" id="ARBA00012099"/>
    </source>
</evidence>
<evidence type="ECO:0000256" key="10">
    <source>
        <dbReference type="ARBA" id="ARBA00052101"/>
    </source>
</evidence>
<dbReference type="Pfam" id="PF00370">
    <property type="entry name" value="FGGY_N"/>
    <property type="match status" value="1"/>
</dbReference>
<evidence type="ECO:0000256" key="9">
    <source>
        <dbReference type="ARBA" id="ARBA00043149"/>
    </source>
</evidence>
<organism evidence="13 14">
    <name type="scientific">Gimibacter soli</name>
    <dbReference type="NCBI Taxonomy" id="3024400"/>
    <lineage>
        <taxon>Bacteria</taxon>
        <taxon>Pseudomonadati</taxon>
        <taxon>Pseudomonadota</taxon>
        <taxon>Alphaproteobacteria</taxon>
        <taxon>Kordiimonadales</taxon>
        <taxon>Temperatibacteraceae</taxon>
        <taxon>Gimibacter</taxon>
    </lineage>
</organism>
<evidence type="ECO:0000256" key="2">
    <source>
        <dbReference type="ARBA" id="ARBA00009156"/>
    </source>
</evidence>
<keyword evidence="5" id="KW-0547">Nucleotide-binding</keyword>
<dbReference type="EMBL" id="CP116805">
    <property type="protein sequence ID" value="WCL52848.1"/>
    <property type="molecule type" value="Genomic_DNA"/>
</dbReference>
<comment type="catalytic activity">
    <reaction evidence="10">
        <text>glycerol + ATP = sn-glycerol 3-phosphate + ADP + H(+)</text>
        <dbReference type="Rhea" id="RHEA:21644"/>
        <dbReference type="ChEBI" id="CHEBI:15378"/>
        <dbReference type="ChEBI" id="CHEBI:17754"/>
        <dbReference type="ChEBI" id="CHEBI:30616"/>
        <dbReference type="ChEBI" id="CHEBI:57597"/>
        <dbReference type="ChEBI" id="CHEBI:456216"/>
        <dbReference type="EC" id="2.7.1.30"/>
    </reaction>
</comment>
<feature type="domain" description="Carbohydrate kinase FGGY C-terminal" evidence="12">
    <location>
        <begin position="264"/>
        <end position="451"/>
    </location>
</feature>
<dbReference type="CDD" id="cd07786">
    <property type="entry name" value="FGGY_EcGK_like"/>
    <property type="match status" value="1"/>
</dbReference>
<dbReference type="PIRSF" id="PIRSF000538">
    <property type="entry name" value="GlpK"/>
    <property type="match status" value="1"/>
</dbReference>
<dbReference type="PANTHER" id="PTHR10196:SF78">
    <property type="entry name" value="GLYCEROL KINASE"/>
    <property type="match status" value="1"/>
</dbReference>
<keyword evidence="14" id="KW-1185">Reference proteome</keyword>
<dbReference type="RefSeq" id="WP_289502295.1">
    <property type="nucleotide sequence ID" value="NZ_CP116805.1"/>
</dbReference>
<accession>A0AAE9XT88</accession>
<dbReference type="GO" id="GO:0004370">
    <property type="term" value="F:glycerol kinase activity"/>
    <property type="evidence" value="ECO:0007669"/>
    <property type="project" value="UniProtKB-EC"/>
</dbReference>
<comment type="pathway">
    <text evidence="1">Polyol metabolism; glycerol degradation via glycerol kinase pathway; sn-glycerol 3-phosphate from glycerol: step 1/1.</text>
</comment>
<dbReference type="AlphaFoldDB" id="A0AAE9XT88"/>
<evidence type="ECO:0000313" key="14">
    <source>
        <dbReference type="Proteomes" id="UP001217500"/>
    </source>
</evidence>
<evidence type="ECO:0000256" key="5">
    <source>
        <dbReference type="ARBA" id="ARBA00022741"/>
    </source>
</evidence>
<dbReference type="GO" id="GO:0019563">
    <property type="term" value="P:glycerol catabolic process"/>
    <property type="evidence" value="ECO:0007669"/>
    <property type="project" value="TreeGrafter"/>
</dbReference>
<comment type="similarity">
    <text evidence="2">Belongs to the FGGY kinase family.</text>
</comment>
<keyword evidence="6 13" id="KW-0418">Kinase</keyword>
<evidence type="ECO:0000259" key="12">
    <source>
        <dbReference type="Pfam" id="PF02782"/>
    </source>
</evidence>
<dbReference type="InterPro" id="IPR018484">
    <property type="entry name" value="FGGY_N"/>
</dbReference>
<evidence type="ECO:0000256" key="1">
    <source>
        <dbReference type="ARBA" id="ARBA00005190"/>
    </source>
</evidence>
<dbReference type="SUPFAM" id="SSF53067">
    <property type="entry name" value="Actin-like ATPase domain"/>
    <property type="match status" value="2"/>
</dbReference>
<dbReference type="GO" id="GO:0005829">
    <property type="term" value="C:cytosol"/>
    <property type="evidence" value="ECO:0007669"/>
    <property type="project" value="UniProtKB-ARBA"/>
</dbReference>
<dbReference type="PROSITE" id="PS00933">
    <property type="entry name" value="FGGY_KINASES_1"/>
    <property type="match status" value="1"/>
</dbReference>
<sequence length="497" mass="52748">MTEKSCLIAIDQGTTSTRALAFDTDLNELAVAQIPLEQHFPQNGWVEHDAGEIWQATLKVLGQVIDKAKAAGYAPLAIGITNQRETTVLWNRESGEPLHKAIVWQDRRTAAACAKLAEDKSVAKMVQEQTGLLLDPYFSATKIAWLLDHVPGAREKAAAGKLAAGTIECYLAWRLTGGKLHVSDATNASRTMLMDIRGGEWSEELCRLFGVPRQLLPEIVDNAGAFGSVADGLPGAGLPITGMIGDQQSAAVGQACIAPGQVKSTYGTGCFLLQHTGDRMVLSQNRLLSTVASRMKGKLAYAVEGSIFNAGTVIQWFRDGIGLIENSADSEAAAVRAGTTDGVYLVPAFTGLGAPHWAPDARGLISGLTRGTNADQLVRAGLESIAYQTNDLLTALKADGAGSAKQIRIDGGMAANGWFAQFLADICDATVDRPQILETTALGAAICAGIGAGVWPDLEAATRNWTLDRRFEPAMDAGTRKKMTAGWDQAVSRCLLS</sequence>
<evidence type="ECO:0000256" key="7">
    <source>
        <dbReference type="ARBA" id="ARBA00022798"/>
    </source>
</evidence>
<dbReference type="InterPro" id="IPR005999">
    <property type="entry name" value="Glycerol_kin"/>
</dbReference>
<dbReference type="NCBIfam" id="TIGR01311">
    <property type="entry name" value="glycerol_kin"/>
    <property type="match status" value="1"/>
</dbReference>
<evidence type="ECO:0000313" key="13">
    <source>
        <dbReference type="EMBL" id="WCL52848.1"/>
    </source>
</evidence>
<evidence type="ECO:0000256" key="6">
    <source>
        <dbReference type="ARBA" id="ARBA00022777"/>
    </source>
</evidence>
<evidence type="ECO:0000256" key="4">
    <source>
        <dbReference type="ARBA" id="ARBA00022679"/>
    </source>
</evidence>
<protein>
    <recommendedName>
        <fullName evidence="3">glycerol kinase</fullName>
        <ecNumber evidence="3">2.7.1.30</ecNumber>
    </recommendedName>
    <alternativeName>
        <fullName evidence="9">ATP:glycerol 3-phosphotransferase</fullName>
    </alternativeName>
</protein>
<keyword evidence="8" id="KW-0067">ATP-binding</keyword>
<dbReference type="GO" id="GO:0006072">
    <property type="term" value="P:glycerol-3-phosphate metabolic process"/>
    <property type="evidence" value="ECO:0007669"/>
    <property type="project" value="InterPro"/>
</dbReference>
<dbReference type="InterPro" id="IPR018485">
    <property type="entry name" value="FGGY_C"/>
</dbReference>
<dbReference type="GO" id="GO:0005524">
    <property type="term" value="F:ATP binding"/>
    <property type="evidence" value="ECO:0007669"/>
    <property type="project" value="UniProtKB-KW"/>
</dbReference>
<dbReference type="Proteomes" id="UP001217500">
    <property type="component" value="Chromosome"/>
</dbReference>
<dbReference type="NCBIfam" id="NF000756">
    <property type="entry name" value="PRK00047.1"/>
    <property type="match status" value="1"/>
</dbReference>
<dbReference type="InterPro" id="IPR000577">
    <property type="entry name" value="Carb_kinase_FGGY"/>
</dbReference>
<dbReference type="FunFam" id="3.30.420.40:FF:000007">
    <property type="entry name" value="Glycerol kinase"/>
    <property type="match status" value="1"/>
</dbReference>
<dbReference type="PANTHER" id="PTHR10196">
    <property type="entry name" value="SUGAR KINASE"/>
    <property type="match status" value="1"/>
</dbReference>
<keyword evidence="4 13" id="KW-0808">Transferase</keyword>
<gene>
    <name evidence="13" type="primary">glpK</name>
    <name evidence="13" type="ORF">PH603_09880</name>
</gene>
<reference evidence="13" key="1">
    <citation type="submission" date="2023-01" db="EMBL/GenBank/DDBJ databases">
        <title>The genome sequence of Kordiimonadaceae bacterium 6D33.</title>
        <authorList>
            <person name="Liu Y."/>
        </authorList>
    </citation>
    <scope>NUCLEOTIDE SEQUENCE</scope>
    <source>
        <strain evidence="13">6D33</strain>
    </source>
</reference>
<evidence type="ECO:0000259" key="11">
    <source>
        <dbReference type="Pfam" id="PF00370"/>
    </source>
</evidence>
<feature type="domain" description="Carbohydrate kinase FGGY N-terminal" evidence="11">
    <location>
        <begin position="7"/>
        <end position="253"/>
    </location>
</feature>
<dbReference type="FunFam" id="3.30.420.40:FF:000008">
    <property type="entry name" value="Glycerol kinase"/>
    <property type="match status" value="1"/>
</dbReference>